<dbReference type="EMBL" id="CM056743">
    <property type="protein sequence ID" value="KAJ8669083.1"/>
    <property type="molecule type" value="Genomic_DNA"/>
</dbReference>
<evidence type="ECO:0000313" key="1">
    <source>
        <dbReference type="EMBL" id="KAJ8669083.1"/>
    </source>
</evidence>
<dbReference type="Proteomes" id="UP001239111">
    <property type="component" value="Chromosome 3"/>
</dbReference>
<gene>
    <name evidence="1" type="ORF">QAD02_000342</name>
</gene>
<accession>A0ACC2ND82</accession>
<organism evidence="1 2">
    <name type="scientific">Eretmocerus hayati</name>
    <dbReference type="NCBI Taxonomy" id="131215"/>
    <lineage>
        <taxon>Eukaryota</taxon>
        <taxon>Metazoa</taxon>
        <taxon>Ecdysozoa</taxon>
        <taxon>Arthropoda</taxon>
        <taxon>Hexapoda</taxon>
        <taxon>Insecta</taxon>
        <taxon>Pterygota</taxon>
        <taxon>Neoptera</taxon>
        <taxon>Endopterygota</taxon>
        <taxon>Hymenoptera</taxon>
        <taxon>Apocrita</taxon>
        <taxon>Proctotrupomorpha</taxon>
        <taxon>Chalcidoidea</taxon>
        <taxon>Aphelinidae</taxon>
        <taxon>Aphelininae</taxon>
        <taxon>Eretmocerus</taxon>
    </lineage>
</organism>
<protein>
    <submittedName>
        <fullName evidence="1">Uncharacterized protein</fullName>
    </submittedName>
</protein>
<name>A0ACC2ND82_9HYME</name>
<comment type="caution">
    <text evidence="1">The sequence shown here is derived from an EMBL/GenBank/DDBJ whole genome shotgun (WGS) entry which is preliminary data.</text>
</comment>
<sequence length="172" mass="18868">MRGSGSVTAMSERDAAEVNLAGGGPNESGPRINAQYFTSLPGVTKIVQLVLGLTCQITGTEENDAGDWFVFVTKLAFLATLIWSLLYLFYVRESFKIQTKYWTGVEILTTGIFPILLFSAFIGELAWPYRPLYYVAGIFGLLDAIAYGAGTTFLVLEYFNEPLPSPSDLLPT</sequence>
<evidence type="ECO:0000313" key="2">
    <source>
        <dbReference type="Proteomes" id="UP001239111"/>
    </source>
</evidence>
<proteinExistence type="predicted"/>
<keyword evidence="2" id="KW-1185">Reference proteome</keyword>
<reference evidence="1" key="1">
    <citation type="submission" date="2023-04" db="EMBL/GenBank/DDBJ databases">
        <title>A chromosome-level genome assembly of the parasitoid wasp Eretmocerus hayati.</title>
        <authorList>
            <person name="Zhong Y."/>
            <person name="Liu S."/>
            <person name="Liu Y."/>
        </authorList>
    </citation>
    <scope>NUCLEOTIDE SEQUENCE</scope>
    <source>
        <strain evidence="1">ZJU_SS_LIU_2023</strain>
    </source>
</reference>